<dbReference type="Pfam" id="PF01061">
    <property type="entry name" value="ABC2_membrane"/>
    <property type="match status" value="1"/>
</dbReference>
<evidence type="ECO:0000313" key="8">
    <source>
        <dbReference type="Proteomes" id="UP000278962"/>
    </source>
</evidence>
<dbReference type="PIRSF" id="PIRSF006648">
    <property type="entry name" value="DrrB"/>
    <property type="match status" value="1"/>
</dbReference>
<dbReference type="AlphaFoldDB" id="A0A660L994"/>
<evidence type="ECO:0000256" key="4">
    <source>
        <dbReference type="ARBA" id="ARBA00023136"/>
    </source>
</evidence>
<keyword evidence="5" id="KW-0813">Transport</keyword>
<feature type="transmembrane region" description="Helical" evidence="5">
    <location>
        <begin position="21"/>
        <end position="41"/>
    </location>
</feature>
<dbReference type="OrthoDB" id="3370990at2"/>
<dbReference type="Proteomes" id="UP000278962">
    <property type="component" value="Unassembled WGS sequence"/>
</dbReference>
<evidence type="ECO:0000313" key="7">
    <source>
        <dbReference type="EMBL" id="RKQ91578.1"/>
    </source>
</evidence>
<comment type="subcellular location">
    <subcellularLocation>
        <location evidence="5">Cell membrane</location>
        <topology evidence="5">Multi-pass membrane protein</topology>
    </subcellularLocation>
    <subcellularLocation>
        <location evidence="1">Membrane</location>
        <topology evidence="1">Multi-pass membrane protein</topology>
    </subcellularLocation>
</comment>
<keyword evidence="3 5" id="KW-1133">Transmembrane helix</keyword>
<feature type="transmembrane region" description="Helical" evidence="5">
    <location>
        <begin position="220"/>
        <end position="242"/>
    </location>
</feature>
<gene>
    <name evidence="7" type="ORF">C8N24_1401</name>
</gene>
<dbReference type="GO" id="GO:0140359">
    <property type="term" value="F:ABC-type transporter activity"/>
    <property type="evidence" value="ECO:0007669"/>
    <property type="project" value="InterPro"/>
</dbReference>
<evidence type="ECO:0000256" key="1">
    <source>
        <dbReference type="ARBA" id="ARBA00004141"/>
    </source>
</evidence>
<keyword evidence="2 5" id="KW-0812">Transmembrane</keyword>
<dbReference type="EMBL" id="RBIL01000001">
    <property type="protein sequence ID" value="RKQ91578.1"/>
    <property type="molecule type" value="Genomic_DNA"/>
</dbReference>
<keyword evidence="4 5" id="KW-0472">Membrane</keyword>
<feature type="transmembrane region" description="Helical" evidence="5">
    <location>
        <begin position="88"/>
        <end position="121"/>
    </location>
</feature>
<keyword evidence="5" id="KW-1003">Cell membrane</keyword>
<dbReference type="GO" id="GO:0043190">
    <property type="term" value="C:ATP-binding cassette (ABC) transporter complex"/>
    <property type="evidence" value="ECO:0007669"/>
    <property type="project" value="InterPro"/>
</dbReference>
<dbReference type="PANTHER" id="PTHR43229:SF2">
    <property type="entry name" value="NODULATION PROTEIN J"/>
    <property type="match status" value="1"/>
</dbReference>
<evidence type="ECO:0000259" key="6">
    <source>
        <dbReference type="PROSITE" id="PS51012"/>
    </source>
</evidence>
<sequence>MTASLTFVGRSLRHSVRSVDALLTAILLPVAILLMFVYVFGGAIDAGGRYVDYVVPGIIVLCVGFGAASTAVAVAMDMTTGVIDRFRTLPIAGGAVLTGHVAASVARNVVSTSLVLAVALVVGFRPEADPLRWLAAAALLLALMVAISWVAAAFGLLAKTVEGANAMTFIAAFAPYVSSAFVPADSMPAGLSWIAEHQPVTPIVDSVRALTMGTPVGDSLWIAFAWCAVGIVAGRVAAAHLFRQS</sequence>
<dbReference type="InterPro" id="IPR013525">
    <property type="entry name" value="ABC2_TM"/>
</dbReference>
<dbReference type="InterPro" id="IPR000412">
    <property type="entry name" value="ABC_2_transport"/>
</dbReference>
<comment type="caution">
    <text evidence="7">The sequence shown here is derived from an EMBL/GenBank/DDBJ whole genome shotgun (WGS) entry which is preliminary data.</text>
</comment>
<feature type="domain" description="ABC transmembrane type-2" evidence="6">
    <location>
        <begin position="20"/>
        <end position="245"/>
    </location>
</feature>
<keyword evidence="8" id="KW-1185">Reference proteome</keyword>
<name>A0A660L994_9ACTN</name>
<dbReference type="InterPro" id="IPR051784">
    <property type="entry name" value="Nod_factor_ABC_transporter"/>
</dbReference>
<evidence type="ECO:0000256" key="3">
    <source>
        <dbReference type="ARBA" id="ARBA00022989"/>
    </source>
</evidence>
<organism evidence="7 8">
    <name type="scientific">Solirubrobacter pauli</name>
    <dbReference type="NCBI Taxonomy" id="166793"/>
    <lineage>
        <taxon>Bacteria</taxon>
        <taxon>Bacillati</taxon>
        <taxon>Actinomycetota</taxon>
        <taxon>Thermoleophilia</taxon>
        <taxon>Solirubrobacterales</taxon>
        <taxon>Solirubrobacteraceae</taxon>
        <taxon>Solirubrobacter</taxon>
    </lineage>
</organism>
<feature type="transmembrane region" description="Helical" evidence="5">
    <location>
        <begin position="53"/>
        <end position="76"/>
    </location>
</feature>
<reference evidence="7 8" key="1">
    <citation type="submission" date="2018-10" db="EMBL/GenBank/DDBJ databases">
        <title>Genomic Encyclopedia of Archaeal and Bacterial Type Strains, Phase II (KMG-II): from individual species to whole genera.</title>
        <authorList>
            <person name="Goeker M."/>
        </authorList>
    </citation>
    <scope>NUCLEOTIDE SEQUENCE [LARGE SCALE GENOMIC DNA]</scope>
    <source>
        <strain evidence="7 8">DSM 14954</strain>
    </source>
</reference>
<dbReference type="RefSeq" id="WP_121249310.1">
    <property type="nucleotide sequence ID" value="NZ_RBIL01000001.1"/>
</dbReference>
<dbReference type="PROSITE" id="PS51012">
    <property type="entry name" value="ABC_TM2"/>
    <property type="match status" value="1"/>
</dbReference>
<proteinExistence type="inferred from homology"/>
<evidence type="ECO:0000256" key="2">
    <source>
        <dbReference type="ARBA" id="ARBA00022692"/>
    </source>
</evidence>
<protein>
    <recommendedName>
        <fullName evidence="5">Transport permease protein</fullName>
    </recommendedName>
</protein>
<dbReference type="InterPro" id="IPR047817">
    <property type="entry name" value="ABC2_TM_bact-type"/>
</dbReference>
<evidence type="ECO:0000256" key="5">
    <source>
        <dbReference type="RuleBase" id="RU361157"/>
    </source>
</evidence>
<accession>A0A660L994</accession>
<comment type="similarity">
    <text evidence="5">Belongs to the ABC-2 integral membrane protein family.</text>
</comment>
<feature type="transmembrane region" description="Helical" evidence="5">
    <location>
        <begin position="164"/>
        <end position="184"/>
    </location>
</feature>
<feature type="transmembrane region" description="Helical" evidence="5">
    <location>
        <begin position="133"/>
        <end position="157"/>
    </location>
</feature>
<dbReference type="PANTHER" id="PTHR43229">
    <property type="entry name" value="NODULATION PROTEIN J"/>
    <property type="match status" value="1"/>
</dbReference>